<accession>A0ABV3W2C0</accession>
<keyword evidence="2" id="KW-0964">Secreted</keyword>
<comment type="subcellular location">
    <subcellularLocation>
        <location evidence="1">Secreted</location>
    </subcellularLocation>
</comment>
<dbReference type="SUPFAM" id="SSF48619">
    <property type="entry name" value="Phospholipase A2, PLA2"/>
    <property type="match status" value="1"/>
</dbReference>
<protein>
    <recommendedName>
        <fullName evidence="5">Phospholipase A2 domain-containing protein</fullName>
    </recommendedName>
</protein>
<keyword evidence="4" id="KW-1185">Reference proteome</keyword>
<dbReference type="Proteomes" id="UP001558534">
    <property type="component" value="Unassembled WGS sequence"/>
</dbReference>
<dbReference type="InterPro" id="IPR036444">
    <property type="entry name" value="PLipase_A2_dom_sf"/>
</dbReference>
<evidence type="ECO:0000256" key="2">
    <source>
        <dbReference type="ARBA" id="ARBA00022525"/>
    </source>
</evidence>
<name>A0ABV3W2C0_9BACI</name>
<dbReference type="InterPro" id="IPR033113">
    <property type="entry name" value="PLA2_histidine"/>
</dbReference>
<organism evidence="3 4">
    <name type="scientific">Lysinibacillus xylanilyticus</name>
    <dbReference type="NCBI Taxonomy" id="582475"/>
    <lineage>
        <taxon>Bacteria</taxon>
        <taxon>Bacillati</taxon>
        <taxon>Bacillota</taxon>
        <taxon>Bacilli</taxon>
        <taxon>Bacillales</taxon>
        <taxon>Bacillaceae</taxon>
        <taxon>Lysinibacillus</taxon>
    </lineage>
</organism>
<dbReference type="RefSeq" id="WP_368637860.1">
    <property type="nucleotide sequence ID" value="NZ_JBFRHK010000014.1"/>
</dbReference>
<evidence type="ECO:0000313" key="4">
    <source>
        <dbReference type="Proteomes" id="UP001558534"/>
    </source>
</evidence>
<dbReference type="Gene3D" id="1.20.90.10">
    <property type="entry name" value="Phospholipase A2 domain"/>
    <property type="match status" value="1"/>
</dbReference>
<comment type="caution">
    <text evidence="3">The sequence shown here is derived from an EMBL/GenBank/DDBJ whole genome shotgun (WGS) entry which is preliminary data.</text>
</comment>
<evidence type="ECO:0000313" key="3">
    <source>
        <dbReference type="EMBL" id="MEX3747311.1"/>
    </source>
</evidence>
<reference evidence="3 4" key="1">
    <citation type="submission" date="2024-07" db="EMBL/GenBank/DDBJ databases">
        <title>Characterization of a bacterium isolated from hydrolysated instant sea cucumber by whole-genome sequencing and metabolomics.</title>
        <authorList>
            <person name="Luo X."/>
            <person name="Zhang Z."/>
            <person name="Zheng Z."/>
            <person name="Zhang W."/>
            <person name="Ming T."/>
            <person name="Jiao L."/>
            <person name="Su X."/>
            <person name="Kong F."/>
            <person name="Xu J."/>
        </authorList>
    </citation>
    <scope>NUCLEOTIDE SEQUENCE [LARGE SCALE GENOMIC DNA]</scope>
    <source>
        <strain evidence="3 4">XL-2024</strain>
    </source>
</reference>
<dbReference type="PROSITE" id="PS00118">
    <property type="entry name" value="PA2_HIS"/>
    <property type="match status" value="1"/>
</dbReference>
<dbReference type="EMBL" id="JBFRHK010000014">
    <property type="protein sequence ID" value="MEX3747311.1"/>
    <property type="molecule type" value="Genomic_DNA"/>
</dbReference>
<sequence length="234" mass="26100">MIVKVLAKVDLTGNDLQIKLTSLYQQEKFKKIVKEMQEKEMFKIEELEVEKAYTFEAAVGQKAKGLIQFNSTIINLVNKDKTVTILFNELPIHQDHYFGQVLQKGDSNHIVTFTFEQEEVIEKQYETNLVQFEFAEENISIDNEVSLLAWWTSDGCLPGGYQHCGGNCGYGSTHGGGKPINATDTCCVSHDRCYDVFGYGDNCCDKELVSCVSGHTTVAAAGIRAFFGPQALLC</sequence>
<gene>
    <name evidence="3" type="ORF">AB1300_19565</name>
</gene>
<evidence type="ECO:0000256" key="1">
    <source>
        <dbReference type="ARBA" id="ARBA00004613"/>
    </source>
</evidence>
<evidence type="ECO:0008006" key="5">
    <source>
        <dbReference type="Google" id="ProtNLM"/>
    </source>
</evidence>
<proteinExistence type="predicted"/>